<dbReference type="InterPro" id="IPR012460">
    <property type="entry name" value="DUF1667"/>
</dbReference>
<organism evidence="1 2">
    <name type="scientific">Brotocaccenecus cirricatena</name>
    <dbReference type="NCBI Taxonomy" id="3064195"/>
    <lineage>
        <taxon>Bacteria</taxon>
        <taxon>Bacillati</taxon>
        <taxon>Bacillota</taxon>
        <taxon>Clostridia</taxon>
        <taxon>Eubacteriales</taxon>
        <taxon>Oscillospiraceae</taxon>
        <taxon>Brotocaccenecus</taxon>
    </lineage>
</organism>
<evidence type="ECO:0000313" key="1">
    <source>
        <dbReference type="EMBL" id="MCC2129341.1"/>
    </source>
</evidence>
<protein>
    <submittedName>
        <fullName evidence="1">DUF1667 domain-containing protein</fullName>
    </submittedName>
</protein>
<dbReference type="SUPFAM" id="SSF53706">
    <property type="entry name" value="Formate dehydrogenase/DMSO reductase, domains 1-3"/>
    <property type="match status" value="1"/>
</dbReference>
<dbReference type="PANTHER" id="PTHR39450:SF1">
    <property type="entry name" value="DUF1667 DOMAIN-CONTAINING PROTEIN"/>
    <property type="match status" value="1"/>
</dbReference>
<sequence>MSIRELTCIGCPMGCQLTAVLENGQATRVTGNTCPRGDAYARKECTHPARTVTGTVRVSGGALPVVSVRTAGEVPKERVLDVARALCRVHLTAPVAAGDVVIPNVLGTGVDVVATRSV</sequence>
<comment type="caution">
    <text evidence="1">The sequence shown here is derived from an EMBL/GenBank/DDBJ whole genome shotgun (WGS) entry which is preliminary data.</text>
</comment>
<keyword evidence="2" id="KW-1185">Reference proteome</keyword>
<proteinExistence type="predicted"/>
<dbReference type="RefSeq" id="WP_302928619.1">
    <property type="nucleotide sequence ID" value="NZ_JAJEPW010000017.1"/>
</dbReference>
<dbReference type="Gene3D" id="3.10.530.10">
    <property type="entry name" value="CPE0013-like"/>
    <property type="match status" value="1"/>
</dbReference>
<dbReference type="Pfam" id="PF07892">
    <property type="entry name" value="DUF1667"/>
    <property type="match status" value="1"/>
</dbReference>
<dbReference type="EMBL" id="JAJEPW010000017">
    <property type="protein sequence ID" value="MCC2129341.1"/>
    <property type="molecule type" value="Genomic_DNA"/>
</dbReference>
<dbReference type="Proteomes" id="UP001199319">
    <property type="component" value="Unassembled WGS sequence"/>
</dbReference>
<dbReference type="InterPro" id="IPR036593">
    <property type="entry name" value="CPE0013-like_sf"/>
</dbReference>
<dbReference type="SUPFAM" id="SSF160148">
    <property type="entry name" value="CPE0013-like"/>
    <property type="match status" value="1"/>
</dbReference>
<evidence type="ECO:0000313" key="2">
    <source>
        <dbReference type="Proteomes" id="UP001199319"/>
    </source>
</evidence>
<dbReference type="AlphaFoldDB" id="A0AAE3AG42"/>
<accession>A0AAE3AG42</accession>
<reference evidence="1" key="1">
    <citation type="submission" date="2021-10" db="EMBL/GenBank/DDBJ databases">
        <title>Anaerobic single-cell dispensing facilitates the cultivation of human gut bacteria.</title>
        <authorList>
            <person name="Afrizal A."/>
        </authorList>
    </citation>
    <scope>NUCLEOTIDE SEQUENCE</scope>
    <source>
        <strain evidence="1">CLA-AA-H272</strain>
    </source>
</reference>
<gene>
    <name evidence="1" type="ORF">LKD37_07410</name>
</gene>
<dbReference type="PANTHER" id="PTHR39450">
    <property type="entry name" value="MOLYBDOPTERIN OXIDOREDUCTASE, 4FE-4S CLUSTER-BINDING SUBUNIT"/>
    <property type="match status" value="1"/>
</dbReference>
<name>A0AAE3AG42_9FIRM</name>